<dbReference type="GO" id="GO:0043161">
    <property type="term" value="P:proteasome-mediated ubiquitin-dependent protein catabolic process"/>
    <property type="evidence" value="ECO:0007669"/>
    <property type="project" value="TreeGrafter"/>
</dbReference>
<organism evidence="11 12">
    <name type="scientific">Clonorchis sinensis</name>
    <name type="common">Chinese liver fluke</name>
    <dbReference type="NCBI Taxonomy" id="79923"/>
    <lineage>
        <taxon>Eukaryota</taxon>
        <taxon>Metazoa</taxon>
        <taxon>Spiralia</taxon>
        <taxon>Lophotrochozoa</taxon>
        <taxon>Platyhelminthes</taxon>
        <taxon>Trematoda</taxon>
        <taxon>Digenea</taxon>
        <taxon>Opisthorchiida</taxon>
        <taxon>Opisthorchiata</taxon>
        <taxon>Opisthorchiidae</taxon>
        <taxon>Clonorchis</taxon>
    </lineage>
</organism>
<evidence type="ECO:0000256" key="3">
    <source>
        <dbReference type="ARBA" id="ARBA00011097"/>
    </source>
</evidence>
<dbReference type="PANTHER" id="PTHR16523:SF6">
    <property type="entry name" value="PEST PROTEOLYTIC SIGNAL-CONTAINING NUCLEAR PROTEIN"/>
    <property type="match status" value="1"/>
</dbReference>
<evidence type="ECO:0000313" key="12">
    <source>
        <dbReference type="Proteomes" id="UP000286415"/>
    </source>
</evidence>
<dbReference type="GO" id="GO:0016567">
    <property type="term" value="P:protein ubiquitination"/>
    <property type="evidence" value="ECO:0007669"/>
    <property type="project" value="InterPro"/>
</dbReference>
<evidence type="ECO:0000256" key="2">
    <source>
        <dbReference type="ARBA" id="ARBA00004123"/>
    </source>
</evidence>
<dbReference type="GO" id="GO:0005634">
    <property type="term" value="C:nucleus"/>
    <property type="evidence" value="ECO:0007669"/>
    <property type="project" value="UniProtKB-SubCell"/>
</dbReference>
<evidence type="ECO:0000256" key="10">
    <source>
        <dbReference type="SAM" id="MobiDB-lite"/>
    </source>
</evidence>
<dbReference type="InterPro" id="IPR029169">
    <property type="entry name" value="PCNP"/>
</dbReference>
<comment type="caution">
    <text evidence="11">The sequence shown here is derived from an EMBL/GenBank/DDBJ whole genome shotgun (WGS) entry which is preliminary data.</text>
</comment>
<dbReference type="EMBL" id="NIRI02000042">
    <property type="protein sequence ID" value="KAG5449989.1"/>
    <property type="molecule type" value="Genomic_DNA"/>
</dbReference>
<protein>
    <recommendedName>
        <fullName evidence="4">PEST proteolytic signal-containing nuclear protein</fullName>
    </recommendedName>
</protein>
<dbReference type="PANTHER" id="PTHR16523">
    <property type="entry name" value="PEST PROTEOLYTIC SIGNAL-CONTAINING NUCLEAR PROTEIN"/>
    <property type="match status" value="1"/>
</dbReference>
<evidence type="ECO:0000256" key="1">
    <source>
        <dbReference type="ARBA" id="ARBA00002646"/>
    </source>
</evidence>
<gene>
    <name evidence="11" type="ORF">CSKR_101220</name>
</gene>
<proteinExistence type="predicted"/>
<keyword evidence="7" id="KW-0007">Acetylation</keyword>
<feature type="region of interest" description="Disordered" evidence="10">
    <location>
        <begin position="1"/>
        <end position="40"/>
    </location>
</feature>
<comment type="subunit">
    <text evidence="3">Interacts with UHRF2/NIRF.</text>
</comment>
<evidence type="ECO:0000256" key="5">
    <source>
        <dbReference type="ARBA" id="ARBA00022553"/>
    </source>
</evidence>
<reference evidence="11 12" key="2">
    <citation type="journal article" date="2021" name="Genomics">
        <title>High-quality reference genome for Clonorchis sinensis.</title>
        <authorList>
            <person name="Young N.D."/>
            <person name="Stroehlein A.J."/>
            <person name="Kinkar L."/>
            <person name="Wang T."/>
            <person name="Sohn W.M."/>
            <person name="Chang B.C.H."/>
            <person name="Kaur P."/>
            <person name="Weisz D."/>
            <person name="Dudchenko O."/>
            <person name="Aiden E.L."/>
            <person name="Korhonen P.K."/>
            <person name="Gasser R.B."/>
        </authorList>
    </citation>
    <scope>NUCLEOTIDE SEQUENCE [LARGE SCALE GENOMIC DNA]</scope>
    <source>
        <strain evidence="11">Cs-k2</strain>
    </source>
</reference>
<evidence type="ECO:0000256" key="4">
    <source>
        <dbReference type="ARBA" id="ARBA00022059"/>
    </source>
</evidence>
<reference evidence="11 12" key="1">
    <citation type="journal article" date="2018" name="Biotechnol. Adv.">
        <title>Improved genomic resources and new bioinformatic workflow for the carcinogenic parasite Clonorchis sinensis: Biotechnological implications.</title>
        <authorList>
            <person name="Wang D."/>
            <person name="Korhonen P.K."/>
            <person name="Gasser R.B."/>
            <person name="Young N.D."/>
        </authorList>
    </citation>
    <scope>NUCLEOTIDE SEQUENCE [LARGE SCALE GENOMIC DNA]</scope>
    <source>
        <strain evidence="11">Cs-k2</strain>
    </source>
</reference>
<dbReference type="Pfam" id="PF15473">
    <property type="entry name" value="PCNP"/>
    <property type="match status" value="1"/>
</dbReference>
<comment type="function">
    <text evidence="1">May be involved in cell cycle regulation.</text>
</comment>
<evidence type="ECO:0000256" key="6">
    <source>
        <dbReference type="ARBA" id="ARBA00022843"/>
    </source>
</evidence>
<keyword evidence="8" id="KW-0539">Nucleus</keyword>
<dbReference type="AlphaFoldDB" id="A0A8T1MLU6"/>
<keyword evidence="12" id="KW-1185">Reference proteome</keyword>
<dbReference type="OrthoDB" id="10068198at2759"/>
<sequence length="133" mass="14901">MSAVPEPNKRKNTEQPPTEPPPKICIKISDGKASQNPKSVTPIKISLPQQPKRSEPAVELNSKVKAVFNPDEESDEEEIPEEARIRMRNLGRYTPTSCGPNSYGKGKYGFIDRRALLNRQTEALNEIVSDDNR</sequence>
<keyword evidence="9" id="KW-0131">Cell cycle</keyword>
<evidence type="ECO:0000256" key="8">
    <source>
        <dbReference type="ARBA" id="ARBA00023242"/>
    </source>
</evidence>
<keyword evidence="6" id="KW-0832">Ubl conjugation</keyword>
<accession>A0A8T1MLU6</accession>
<evidence type="ECO:0000313" key="11">
    <source>
        <dbReference type="EMBL" id="KAG5449989.1"/>
    </source>
</evidence>
<evidence type="ECO:0000256" key="7">
    <source>
        <dbReference type="ARBA" id="ARBA00022990"/>
    </source>
</evidence>
<evidence type="ECO:0000256" key="9">
    <source>
        <dbReference type="ARBA" id="ARBA00023306"/>
    </source>
</evidence>
<dbReference type="Proteomes" id="UP000286415">
    <property type="component" value="Unassembled WGS sequence"/>
</dbReference>
<comment type="subcellular location">
    <subcellularLocation>
        <location evidence="2">Nucleus</location>
    </subcellularLocation>
</comment>
<keyword evidence="5" id="KW-0597">Phosphoprotein</keyword>
<name>A0A8T1MLU6_CLOSI</name>